<comment type="similarity">
    <text evidence="2">Belongs to the complex I LYR family.</text>
</comment>
<sequence>MSTIPSRLARKATMSRNLQEARAKARSLYRDWYRCAPEIVTIHGLTVPPSLIRSRIRAEFERHKYVQDAAVIDVQVQKSRQDFQEVMNAWAQESHILGVLLKDKSVERKTFLQKFYEGRDEDAVSIASPQSSYP</sequence>
<evidence type="ECO:0000256" key="3">
    <source>
        <dbReference type="ARBA" id="ARBA00022448"/>
    </source>
</evidence>
<dbReference type="InterPro" id="IPR045299">
    <property type="entry name" value="Complex1_LYR_NDUFA6_LYRM6"/>
</dbReference>
<evidence type="ECO:0000256" key="7">
    <source>
        <dbReference type="ARBA" id="ARBA00023128"/>
    </source>
</evidence>
<dbReference type="PANTHER" id="PTHR12964">
    <property type="entry name" value="NADH-UBIQUINONE OXIDOREDUCTASE B14 SUBUNIT"/>
    <property type="match status" value="1"/>
</dbReference>
<keyword evidence="5" id="KW-0999">Mitochondrion inner membrane</keyword>
<dbReference type="GO" id="GO:0005743">
    <property type="term" value="C:mitochondrial inner membrane"/>
    <property type="evidence" value="ECO:0007669"/>
    <property type="project" value="UniProtKB-SubCell"/>
</dbReference>
<evidence type="ECO:0000256" key="1">
    <source>
        <dbReference type="ARBA" id="ARBA00004443"/>
    </source>
</evidence>
<dbReference type="Pfam" id="PF13233">
    <property type="entry name" value="Complex1_LYR_2"/>
    <property type="match status" value="1"/>
</dbReference>
<dbReference type="OrthoDB" id="14535at2759"/>
<accession>A0A0C3Q3N9</accession>
<evidence type="ECO:0000256" key="5">
    <source>
        <dbReference type="ARBA" id="ARBA00022792"/>
    </source>
</evidence>
<comment type="subcellular location">
    <subcellularLocation>
        <location evidence="1">Mitochondrion inner membrane</location>
        <topology evidence="1">Peripheral membrane protein</topology>
        <orientation evidence="1">Matrix side</orientation>
    </subcellularLocation>
</comment>
<keyword evidence="8" id="KW-0472">Membrane</keyword>
<dbReference type="HOGENOM" id="CLU_111660_2_0_1"/>
<evidence type="ECO:0000256" key="6">
    <source>
        <dbReference type="ARBA" id="ARBA00022982"/>
    </source>
</evidence>
<reference evidence="10" key="2">
    <citation type="submission" date="2015-01" db="EMBL/GenBank/DDBJ databases">
        <title>Evolutionary Origins and Diversification of the Mycorrhizal Mutualists.</title>
        <authorList>
            <consortium name="DOE Joint Genome Institute"/>
            <consortium name="Mycorrhizal Genomics Consortium"/>
            <person name="Kohler A."/>
            <person name="Kuo A."/>
            <person name="Nagy L.G."/>
            <person name="Floudas D."/>
            <person name="Copeland A."/>
            <person name="Barry K.W."/>
            <person name="Cichocki N."/>
            <person name="Veneault-Fourrey C."/>
            <person name="LaButti K."/>
            <person name="Lindquist E.A."/>
            <person name="Lipzen A."/>
            <person name="Lundell T."/>
            <person name="Morin E."/>
            <person name="Murat C."/>
            <person name="Riley R."/>
            <person name="Ohm R."/>
            <person name="Sun H."/>
            <person name="Tunlid A."/>
            <person name="Henrissat B."/>
            <person name="Grigoriev I.V."/>
            <person name="Hibbett D.S."/>
            <person name="Martin F."/>
        </authorList>
    </citation>
    <scope>NUCLEOTIDE SEQUENCE [LARGE SCALE GENOMIC DNA]</scope>
    <source>
        <strain evidence="10">MUT 4182</strain>
    </source>
</reference>
<dbReference type="GO" id="GO:0045271">
    <property type="term" value="C:respiratory chain complex I"/>
    <property type="evidence" value="ECO:0007669"/>
    <property type="project" value="InterPro"/>
</dbReference>
<dbReference type="STRING" id="1051891.A0A0C3Q3N9"/>
<protein>
    <submittedName>
        <fullName evidence="9">Uncharacterized protein</fullName>
    </submittedName>
</protein>
<organism evidence="9 10">
    <name type="scientific">Tulasnella calospora MUT 4182</name>
    <dbReference type="NCBI Taxonomy" id="1051891"/>
    <lineage>
        <taxon>Eukaryota</taxon>
        <taxon>Fungi</taxon>
        <taxon>Dikarya</taxon>
        <taxon>Basidiomycota</taxon>
        <taxon>Agaricomycotina</taxon>
        <taxon>Agaricomycetes</taxon>
        <taxon>Cantharellales</taxon>
        <taxon>Tulasnellaceae</taxon>
        <taxon>Tulasnella</taxon>
    </lineage>
</organism>
<dbReference type="CDD" id="cd20266">
    <property type="entry name" value="Complex1_LYR_NDUFA6_LYRM6"/>
    <property type="match status" value="1"/>
</dbReference>
<keyword evidence="7" id="KW-0496">Mitochondrion</keyword>
<keyword evidence="3" id="KW-0813">Transport</keyword>
<dbReference type="GO" id="GO:0006979">
    <property type="term" value="P:response to oxidative stress"/>
    <property type="evidence" value="ECO:0007669"/>
    <property type="project" value="TreeGrafter"/>
</dbReference>
<keyword evidence="6" id="KW-0249">Electron transport</keyword>
<evidence type="ECO:0000256" key="8">
    <source>
        <dbReference type="ARBA" id="ARBA00023136"/>
    </source>
</evidence>
<gene>
    <name evidence="9" type="ORF">M407DRAFT_168091</name>
</gene>
<keyword evidence="4" id="KW-0679">Respiratory chain</keyword>
<dbReference type="Proteomes" id="UP000054248">
    <property type="component" value="Unassembled WGS sequence"/>
</dbReference>
<dbReference type="PANTHER" id="PTHR12964:SF0">
    <property type="entry name" value="NADH DEHYDROGENASE [UBIQUINONE] 1 ALPHA SUBCOMPLEX SUBUNIT 6"/>
    <property type="match status" value="1"/>
</dbReference>
<keyword evidence="10" id="KW-1185">Reference proteome</keyword>
<dbReference type="AlphaFoldDB" id="A0A0C3Q3N9"/>
<evidence type="ECO:0000256" key="2">
    <source>
        <dbReference type="ARBA" id="ARBA00009508"/>
    </source>
</evidence>
<evidence type="ECO:0000256" key="4">
    <source>
        <dbReference type="ARBA" id="ARBA00022660"/>
    </source>
</evidence>
<name>A0A0C3Q3N9_9AGAM</name>
<dbReference type="EMBL" id="KN823350">
    <property type="protein sequence ID" value="KIO17721.1"/>
    <property type="molecule type" value="Genomic_DNA"/>
</dbReference>
<evidence type="ECO:0000313" key="9">
    <source>
        <dbReference type="EMBL" id="KIO17721.1"/>
    </source>
</evidence>
<proteinExistence type="inferred from homology"/>
<evidence type="ECO:0000313" key="10">
    <source>
        <dbReference type="Proteomes" id="UP000054248"/>
    </source>
</evidence>
<reference evidence="9 10" key="1">
    <citation type="submission" date="2014-04" db="EMBL/GenBank/DDBJ databases">
        <authorList>
            <consortium name="DOE Joint Genome Institute"/>
            <person name="Kuo A."/>
            <person name="Girlanda M."/>
            <person name="Perotto S."/>
            <person name="Kohler A."/>
            <person name="Nagy L.G."/>
            <person name="Floudas D."/>
            <person name="Copeland A."/>
            <person name="Barry K.W."/>
            <person name="Cichocki N."/>
            <person name="Veneault-Fourrey C."/>
            <person name="LaButti K."/>
            <person name="Lindquist E.A."/>
            <person name="Lipzen A."/>
            <person name="Lundell T."/>
            <person name="Morin E."/>
            <person name="Murat C."/>
            <person name="Sun H."/>
            <person name="Tunlid A."/>
            <person name="Henrissat B."/>
            <person name="Grigoriev I.V."/>
            <person name="Hibbett D.S."/>
            <person name="Martin F."/>
            <person name="Nordberg H.P."/>
            <person name="Cantor M.N."/>
            <person name="Hua S.X."/>
        </authorList>
    </citation>
    <scope>NUCLEOTIDE SEQUENCE [LARGE SCALE GENOMIC DNA]</scope>
    <source>
        <strain evidence="9 10">MUT 4182</strain>
    </source>
</reference>
<dbReference type="InterPro" id="IPR016488">
    <property type="entry name" value="NADH_Ub_cplx-1_asu_su-6"/>
</dbReference>